<keyword evidence="5" id="KW-1185">Reference proteome</keyword>
<dbReference type="InterPro" id="IPR018511">
    <property type="entry name" value="Hemolysin-typ_Ca-bd_CS"/>
</dbReference>
<dbReference type="EMBL" id="FNMZ01000002">
    <property type="protein sequence ID" value="SDW82983.1"/>
    <property type="molecule type" value="Genomic_DNA"/>
</dbReference>
<gene>
    <name evidence="4" type="ORF">SAMN05444336_102465</name>
</gene>
<comment type="subcellular location">
    <subcellularLocation>
        <location evidence="1">Secreted</location>
    </subcellularLocation>
</comment>
<dbReference type="PROSITE" id="PS00330">
    <property type="entry name" value="HEMOLYSIN_CALCIUM"/>
    <property type="match status" value="4"/>
</dbReference>
<dbReference type="AlphaFoldDB" id="A0A1H2WQP3"/>
<dbReference type="PRINTS" id="PR00313">
    <property type="entry name" value="CABNDNGRPT"/>
</dbReference>
<dbReference type="PANTHER" id="PTHR38340">
    <property type="entry name" value="S-LAYER PROTEIN"/>
    <property type="match status" value="1"/>
</dbReference>
<dbReference type="GO" id="GO:0005509">
    <property type="term" value="F:calcium ion binding"/>
    <property type="evidence" value="ECO:0007669"/>
    <property type="project" value="InterPro"/>
</dbReference>
<feature type="region of interest" description="Disordered" evidence="3">
    <location>
        <begin position="214"/>
        <end position="236"/>
    </location>
</feature>
<dbReference type="Pfam" id="PF00353">
    <property type="entry name" value="HemolysinCabind"/>
    <property type="match status" value="5"/>
</dbReference>
<dbReference type="Proteomes" id="UP000199118">
    <property type="component" value="Unassembled WGS sequence"/>
</dbReference>
<evidence type="ECO:0000313" key="5">
    <source>
        <dbReference type="Proteomes" id="UP000199118"/>
    </source>
</evidence>
<dbReference type="InterPro" id="IPR011049">
    <property type="entry name" value="Serralysin-like_metalloprot_C"/>
</dbReference>
<dbReference type="SUPFAM" id="SSF51120">
    <property type="entry name" value="beta-Roll"/>
    <property type="match status" value="2"/>
</dbReference>
<organism evidence="4 5">
    <name type="scientific">Albimonas donghaensis</name>
    <dbReference type="NCBI Taxonomy" id="356660"/>
    <lineage>
        <taxon>Bacteria</taxon>
        <taxon>Pseudomonadati</taxon>
        <taxon>Pseudomonadota</taxon>
        <taxon>Alphaproteobacteria</taxon>
        <taxon>Rhodobacterales</taxon>
        <taxon>Paracoccaceae</taxon>
        <taxon>Albimonas</taxon>
    </lineage>
</organism>
<protein>
    <submittedName>
        <fullName evidence="4">Hemolysin-type calcium-binding repeat-containing protein</fullName>
    </submittedName>
</protein>
<keyword evidence="2" id="KW-0964">Secreted</keyword>
<dbReference type="Gene3D" id="2.150.10.10">
    <property type="entry name" value="Serralysin-like metalloprotease, C-terminal"/>
    <property type="match status" value="4"/>
</dbReference>
<dbReference type="PANTHER" id="PTHR38340:SF1">
    <property type="entry name" value="S-LAYER PROTEIN"/>
    <property type="match status" value="1"/>
</dbReference>
<evidence type="ECO:0000256" key="3">
    <source>
        <dbReference type="SAM" id="MobiDB-lite"/>
    </source>
</evidence>
<accession>A0A1H2WQP3</accession>
<dbReference type="STRING" id="356660.SAMN05444336_102465"/>
<feature type="compositionally biased region" description="Basic and acidic residues" evidence="3">
    <location>
        <begin position="216"/>
        <end position="229"/>
    </location>
</feature>
<reference evidence="4 5" key="1">
    <citation type="submission" date="2016-10" db="EMBL/GenBank/DDBJ databases">
        <authorList>
            <person name="de Groot N.N."/>
        </authorList>
    </citation>
    <scope>NUCLEOTIDE SEQUENCE [LARGE SCALE GENOMIC DNA]</scope>
    <source>
        <strain evidence="4 5">DSM 17890</strain>
    </source>
</reference>
<dbReference type="InterPro" id="IPR001343">
    <property type="entry name" value="Hemolysn_Ca-bd"/>
</dbReference>
<proteinExistence type="predicted"/>
<evidence type="ECO:0000256" key="1">
    <source>
        <dbReference type="ARBA" id="ARBA00004613"/>
    </source>
</evidence>
<evidence type="ECO:0000313" key="4">
    <source>
        <dbReference type="EMBL" id="SDW82983.1"/>
    </source>
</evidence>
<dbReference type="InterPro" id="IPR050557">
    <property type="entry name" value="RTX_toxin/Mannuronan_C5-epim"/>
</dbReference>
<dbReference type="GO" id="GO:0005576">
    <property type="term" value="C:extracellular region"/>
    <property type="evidence" value="ECO:0007669"/>
    <property type="project" value="UniProtKB-SubCell"/>
</dbReference>
<name>A0A1H2WQP3_9RHOB</name>
<sequence>MWGDGMPKKVTVKVKGYLNGWGGMDDRNPVEWGGDWALAPLLSGELLPRSGRRKLVLVDDSSGMKAVIKGWFRYDAAGDVVGGTVQKISYSYAHNGIGAVQVWSGLKWKVPEINAILDKVDDRDDDAPFYNFLSRQAWTYDLGRGGGTVVGSNKAEKFNGGGGHDTVHGLGGKDKLFGKGGEDDLFGEGGRDSLYGNGGGDELYGGAGNDLLKGGSGDDHLEGGDHNDRLYGQGGADVLNGGAGDDRLWGGAGDDQLYDRSGDNTFWGGAGNDFIQGGDGVDLIHGGDGDDEIISSGISENGGDDTVYGDAGDDYIRTNDSVDTADYVDGGADDDRIDTYGGRDILIGGAGDDTLNGGDGRDSLHGGSGDDWLYGDGQGAAERDVFIMTGADEGRDMSDLDIEITQVAGDPFYTGEGPYNGVWSATMDDALMISSGSTAQATIGESFDGDGLLALQIVVRNAGGAVTGRIEAFGARVPFDAENHDVVRGVVLDAVQDALDFNILYDDMAFL</sequence>
<evidence type="ECO:0000256" key="2">
    <source>
        <dbReference type="ARBA" id="ARBA00022525"/>
    </source>
</evidence>